<dbReference type="Proteomes" id="UP000007241">
    <property type="component" value="Unassembled WGS sequence"/>
</dbReference>
<feature type="domain" description="Protein kinase" evidence="11">
    <location>
        <begin position="22"/>
        <end position="289"/>
    </location>
</feature>
<dbReference type="PROSITE" id="PS50011">
    <property type="entry name" value="PROTEIN_KINASE_DOM"/>
    <property type="match status" value="1"/>
</dbReference>
<dbReference type="Pfam" id="PF00069">
    <property type="entry name" value="Pkinase"/>
    <property type="match status" value="1"/>
</dbReference>
<dbReference type="FunFam" id="3.30.200.20:FF:000354">
    <property type="entry name" value="AGC/YANK protein kinase"/>
    <property type="match status" value="1"/>
</dbReference>
<dbReference type="GO" id="GO:0004674">
    <property type="term" value="F:protein serine/threonine kinase activity"/>
    <property type="evidence" value="ECO:0000318"/>
    <property type="project" value="GO_Central"/>
</dbReference>
<evidence type="ECO:0000256" key="2">
    <source>
        <dbReference type="ARBA" id="ARBA00022527"/>
    </source>
</evidence>
<evidence type="ECO:0000256" key="7">
    <source>
        <dbReference type="ARBA" id="ARBA00047899"/>
    </source>
</evidence>
<dbReference type="STRING" id="684364.F4P1M0"/>
<dbReference type="InParanoid" id="F4P1M0"/>
<evidence type="ECO:0000256" key="8">
    <source>
        <dbReference type="ARBA" id="ARBA00048679"/>
    </source>
</evidence>
<dbReference type="GeneID" id="18237393"/>
<dbReference type="GO" id="GO:0035556">
    <property type="term" value="P:intracellular signal transduction"/>
    <property type="evidence" value="ECO:0000318"/>
    <property type="project" value="GO_Central"/>
</dbReference>
<dbReference type="SUPFAM" id="SSF56112">
    <property type="entry name" value="Protein kinase-like (PK-like)"/>
    <property type="match status" value="1"/>
</dbReference>
<dbReference type="PANTHER" id="PTHR24356">
    <property type="entry name" value="SERINE/THREONINE-PROTEIN KINASE"/>
    <property type="match status" value="1"/>
</dbReference>
<dbReference type="InterPro" id="IPR000719">
    <property type="entry name" value="Prot_kinase_dom"/>
</dbReference>
<feature type="binding site" evidence="9">
    <location>
        <position position="61"/>
    </location>
    <ligand>
        <name>ATP</name>
        <dbReference type="ChEBI" id="CHEBI:30616"/>
    </ligand>
</feature>
<dbReference type="PROSITE" id="PS00107">
    <property type="entry name" value="PROTEIN_KINASE_ATP"/>
    <property type="match status" value="1"/>
</dbReference>
<name>F4P1M0_BATDJ</name>
<keyword evidence="3" id="KW-0808">Transferase</keyword>
<keyword evidence="13" id="KW-1185">Reference proteome</keyword>
<dbReference type="PANTHER" id="PTHR24356:SF422">
    <property type="entry name" value="PROTEIN KINASE DOMAIN-CONTAINING PROTEIN"/>
    <property type="match status" value="1"/>
</dbReference>
<keyword evidence="6 9" id="KW-0067">ATP-binding</keyword>
<dbReference type="AlphaFoldDB" id="F4P1M0"/>
<dbReference type="EMBL" id="GL882883">
    <property type="protein sequence ID" value="EGF80666.1"/>
    <property type="molecule type" value="Genomic_DNA"/>
</dbReference>
<comment type="catalytic activity">
    <reaction evidence="8">
        <text>L-seryl-[protein] + ATP = O-phospho-L-seryl-[protein] + ADP + H(+)</text>
        <dbReference type="Rhea" id="RHEA:17989"/>
        <dbReference type="Rhea" id="RHEA-COMP:9863"/>
        <dbReference type="Rhea" id="RHEA-COMP:11604"/>
        <dbReference type="ChEBI" id="CHEBI:15378"/>
        <dbReference type="ChEBI" id="CHEBI:29999"/>
        <dbReference type="ChEBI" id="CHEBI:30616"/>
        <dbReference type="ChEBI" id="CHEBI:83421"/>
        <dbReference type="ChEBI" id="CHEBI:456216"/>
        <dbReference type="EC" id="2.7.11.1"/>
    </reaction>
</comment>
<evidence type="ECO:0000313" key="12">
    <source>
        <dbReference type="EMBL" id="EGF80666.1"/>
    </source>
</evidence>
<evidence type="ECO:0000256" key="1">
    <source>
        <dbReference type="ARBA" id="ARBA00012513"/>
    </source>
</evidence>
<evidence type="ECO:0000256" key="4">
    <source>
        <dbReference type="ARBA" id="ARBA00022741"/>
    </source>
</evidence>
<dbReference type="InterPro" id="IPR017441">
    <property type="entry name" value="Protein_kinase_ATP_BS"/>
</dbReference>
<feature type="region of interest" description="Disordered" evidence="10">
    <location>
        <begin position="496"/>
        <end position="520"/>
    </location>
</feature>
<dbReference type="EC" id="2.7.11.1" evidence="1"/>
<organism evidence="12 13">
    <name type="scientific">Batrachochytrium dendrobatidis (strain JAM81 / FGSC 10211)</name>
    <name type="common">Frog chytrid fungus</name>
    <dbReference type="NCBI Taxonomy" id="684364"/>
    <lineage>
        <taxon>Eukaryota</taxon>
        <taxon>Fungi</taxon>
        <taxon>Fungi incertae sedis</taxon>
        <taxon>Chytridiomycota</taxon>
        <taxon>Chytridiomycota incertae sedis</taxon>
        <taxon>Chytridiomycetes</taxon>
        <taxon>Rhizophydiales</taxon>
        <taxon>Rhizophydiales incertae sedis</taxon>
        <taxon>Batrachochytrium</taxon>
    </lineage>
</organism>
<dbReference type="PROSITE" id="PS00108">
    <property type="entry name" value="PROTEIN_KINASE_ST"/>
    <property type="match status" value="1"/>
</dbReference>
<dbReference type="OMA" id="FFDNSHE"/>
<feature type="compositionally biased region" description="Basic and acidic residues" evidence="10">
    <location>
        <begin position="378"/>
        <end position="387"/>
    </location>
</feature>
<dbReference type="Gene3D" id="3.30.200.20">
    <property type="entry name" value="Phosphorylase Kinase, domain 1"/>
    <property type="match status" value="1"/>
</dbReference>
<evidence type="ECO:0000256" key="5">
    <source>
        <dbReference type="ARBA" id="ARBA00022777"/>
    </source>
</evidence>
<evidence type="ECO:0000259" key="11">
    <source>
        <dbReference type="PROSITE" id="PS50011"/>
    </source>
</evidence>
<evidence type="ECO:0000256" key="3">
    <source>
        <dbReference type="ARBA" id="ARBA00022679"/>
    </source>
</evidence>
<dbReference type="InterPro" id="IPR050236">
    <property type="entry name" value="Ser_Thr_kinase_AGC"/>
</dbReference>
<accession>F4P1M0</accession>
<keyword evidence="4 9" id="KW-0547">Nucleotide-binding</keyword>
<comment type="catalytic activity">
    <reaction evidence="7">
        <text>L-threonyl-[protein] + ATP = O-phospho-L-threonyl-[protein] + ADP + H(+)</text>
        <dbReference type="Rhea" id="RHEA:46608"/>
        <dbReference type="Rhea" id="RHEA-COMP:11060"/>
        <dbReference type="Rhea" id="RHEA-COMP:11605"/>
        <dbReference type="ChEBI" id="CHEBI:15378"/>
        <dbReference type="ChEBI" id="CHEBI:30013"/>
        <dbReference type="ChEBI" id="CHEBI:30616"/>
        <dbReference type="ChEBI" id="CHEBI:61977"/>
        <dbReference type="ChEBI" id="CHEBI:456216"/>
        <dbReference type="EC" id="2.7.11.1"/>
    </reaction>
</comment>
<evidence type="ECO:0000256" key="9">
    <source>
        <dbReference type="PROSITE-ProRule" id="PRU10141"/>
    </source>
</evidence>
<evidence type="ECO:0000256" key="6">
    <source>
        <dbReference type="ARBA" id="ARBA00022840"/>
    </source>
</evidence>
<protein>
    <recommendedName>
        <fullName evidence="1">non-specific serine/threonine protein kinase</fullName>
        <ecNumber evidence="1">2.7.11.1</ecNumber>
    </recommendedName>
</protein>
<dbReference type="RefSeq" id="XP_006678379.1">
    <property type="nucleotide sequence ID" value="XM_006678316.1"/>
</dbReference>
<keyword evidence="2" id="KW-0723">Serine/threonine-protein kinase</keyword>
<proteinExistence type="predicted"/>
<dbReference type="OrthoDB" id="354826at2759"/>
<gene>
    <name evidence="12" type="ORF">BATDEDRAFT_19424</name>
</gene>
<dbReference type="InterPro" id="IPR008271">
    <property type="entry name" value="Ser/Thr_kinase_AS"/>
</dbReference>
<evidence type="ECO:0000256" key="10">
    <source>
        <dbReference type="SAM" id="MobiDB-lite"/>
    </source>
</evidence>
<dbReference type="GO" id="GO:0005524">
    <property type="term" value="F:ATP binding"/>
    <property type="evidence" value="ECO:0007669"/>
    <property type="project" value="UniProtKB-UniRule"/>
</dbReference>
<dbReference type="SMART" id="SM00220">
    <property type="entry name" value="S_TKc"/>
    <property type="match status" value="1"/>
</dbReference>
<feature type="compositionally biased region" description="Low complexity" evidence="10">
    <location>
        <begin position="358"/>
        <end position="377"/>
    </location>
</feature>
<dbReference type="InterPro" id="IPR011009">
    <property type="entry name" value="Kinase-like_dom_sf"/>
</dbReference>
<keyword evidence="5" id="KW-0418">Kinase</keyword>
<sequence length="520" mass="58723">MGNNHSSSKNAAEYEELDLSHFRMHQVIGKGGFGLVRIVEVKTTKQQYALKYINKRQCIKKDSMENVFRERLMMQELDHPFIINLRFAFQDDEYMFIGLDLALGGDLRFHILRQAGLTEQTIKVYSAEISLALSYIHSKHIIHRDLKPENLLIDLDGHVRITDFNVAYSTKVKFPSSRSGTMNYMAPEMFSGKRYTYAVDWWALGVVMFESFYGIKPFRGDDDRQVVHQIKSGELHFPKDYGIRGTTKPDSSNLFKDIMYSLMTTTPTKRLGGESMDAFSNGISTHEWFGDIDWPSVYERKVFPDFIPDMSKSNFEAAPALEELLYDSSPLTPKRRKKKTITDNSVVLNRDSLAASLSASLTSSPSTSHNSPNMSNMSDKEKQKEQERRQMAFIETHFTVYVQGSGIGVLDTTTLNRLAIQNSMHKLNLDESRAFSSARYLSPLAQGNGDERQTLSASASTSSKGFSCESPKASLAIPIKASLISAKLFENKAPSRLVSENPFHKRPTISPSKSDLGEFK</sequence>
<reference evidence="12 13" key="1">
    <citation type="submission" date="2009-12" db="EMBL/GenBank/DDBJ databases">
        <title>The draft genome of Batrachochytrium dendrobatidis.</title>
        <authorList>
            <consortium name="US DOE Joint Genome Institute (JGI-PGF)"/>
            <person name="Kuo A."/>
            <person name="Salamov A."/>
            <person name="Schmutz J."/>
            <person name="Lucas S."/>
            <person name="Pitluck S."/>
            <person name="Rosenblum E."/>
            <person name="Stajich J."/>
            <person name="Eisen M."/>
            <person name="Grigoriev I.V."/>
        </authorList>
    </citation>
    <scope>NUCLEOTIDE SEQUENCE [LARGE SCALE GENOMIC DNA]</scope>
    <source>
        <strain evidence="13">JAM81 / FGSC 10211</strain>
    </source>
</reference>
<feature type="region of interest" description="Disordered" evidence="10">
    <location>
        <begin position="358"/>
        <end position="387"/>
    </location>
</feature>
<evidence type="ECO:0000313" key="13">
    <source>
        <dbReference type="Proteomes" id="UP000007241"/>
    </source>
</evidence>
<dbReference type="HOGENOM" id="CLU_523704_0_0_1"/>
<dbReference type="Gene3D" id="1.10.510.10">
    <property type="entry name" value="Transferase(Phosphotransferase) domain 1"/>
    <property type="match status" value="1"/>
</dbReference>